<dbReference type="EMBL" id="JARJBC010000014">
    <property type="protein sequence ID" value="MDF3291807.1"/>
    <property type="molecule type" value="Genomic_DNA"/>
</dbReference>
<keyword evidence="2" id="KW-1185">Reference proteome</keyword>
<organism evidence="1 2">
    <name type="scientific">Streptomyces silvisoli</name>
    <dbReference type="NCBI Taxonomy" id="3034235"/>
    <lineage>
        <taxon>Bacteria</taxon>
        <taxon>Bacillati</taxon>
        <taxon>Actinomycetota</taxon>
        <taxon>Actinomycetes</taxon>
        <taxon>Kitasatosporales</taxon>
        <taxon>Streptomycetaceae</taxon>
        <taxon>Streptomyces</taxon>
    </lineage>
</organism>
<name>A0ABT5ZPP8_9ACTN</name>
<gene>
    <name evidence="1" type="ORF">P3G67_21765</name>
</gene>
<sequence length="83" mass="9287">MVLDLSEAERELGYRPVTRVLRIAPGHRRVDRGAPGGRGWRVVSGGPTEILPGHELFDNPSEDRWLRGFLRGWPVNGSRARAT</sequence>
<protein>
    <submittedName>
        <fullName evidence="1">Uncharacterized protein</fullName>
    </submittedName>
</protein>
<reference evidence="1 2" key="1">
    <citation type="submission" date="2023-03" db="EMBL/GenBank/DDBJ databases">
        <title>Draft genome sequence of Streptomyces sp. RB6PN23 isolated from peat swamp forest in Thailand.</title>
        <authorList>
            <person name="Klaysubun C."/>
            <person name="Duangmal K."/>
        </authorList>
    </citation>
    <scope>NUCLEOTIDE SEQUENCE [LARGE SCALE GENOMIC DNA]</scope>
    <source>
        <strain evidence="1 2">RB6PN23</strain>
    </source>
</reference>
<evidence type="ECO:0000313" key="1">
    <source>
        <dbReference type="EMBL" id="MDF3291807.1"/>
    </source>
</evidence>
<proteinExistence type="predicted"/>
<accession>A0ABT5ZPP8</accession>
<comment type="caution">
    <text evidence="1">The sequence shown here is derived from an EMBL/GenBank/DDBJ whole genome shotgun (WGS) entry which is preliminary data.</text>
</comment>
<evidence type="ECO:0000313" key="2">
    <source>
        <dbReference type="Proteomes" id="UP001216579"/>
    </source>
</evidence>
<dbReference type="Proteomes" id="UP001216579">
    <property type="component" value="Unassembled WGS sequence"/>
</dbReference>
<dbReference type="RefSeq" id="WP_276094960.1">
    <property type="nucleotide sequence ID" value="NZ_JARJBC010000014.1"/>
</dbReference>